<evidence type="ECO:0000313" key="4">
    <source>
        <dbReference type="Proteomes" id="UP000182100"/>
    </source>
</evidence>
<name>A0A1G7BEK6_9ACTN</name>
<reference evidence="4" key="1">
    <citation type="submission" date="2016-10" db="EMBL/GenBank/DDBJ databases">
        <authorList>
            <person name="Varghese N."/>
            <person name="Submissions S."/>
        </authorList>
    </citation>
    <scope>NUCLEOTIDE SEQUENCE [LARGE SCALE GENOMIC DNA]</scope>
    <source>
        <strain evidence="4">CGMCC 4.3504</strain>
    </source>
</reference>
<feature type="region of interest" description="Disordered" evidence="1">
    <location>
        <begin position="30"/>
        <end position="65"/>
    </location>
</feature>
<dbReference type="STRING" id="67344.SAMN05216505_12245"/>
<sequence>MQVAGLSAAESPLIRLKVGIGQDTLAELRAQGEQARADGETSLPAPAPTAQSDERSTAGDAAARSRQPTLTLLDGQEASNAVAAANPQPSSEAGNLQALVAAPIGERPDATLSEECFKSDNVDSGIGRIHNRFTYCARVDIEAEYWSIDNKGVPIEKEGTTKAKLELFAQGDDQERRARVFAQVKKDSVDYDWGPIDNIFVAPNVPLSLLGNCVQDSDVCHATRGSYTMPWATWDNNPDWAYWDIYNHEQVSEGRDKISYNQWTVEFFTDNQEYKTFQRGRTPARMLRCDSAKYFNLGKAKYPKACVFSEVIPHLTYTLGPTSTNHAVAEHIDAAQNRPNTTYPLLAAPGVPWPRDKSIPGKYIAGNPDAPGLHRITKALHPKEYKANKDNKDGACFKTGPERHKYLDTGLPTRPPKGEQCDEYPFASSLEGAGNPRPDFSVKSIPAADNRVAGGELRKYYVDDRILAWDASLPRPYQTNDRFYVHIK</sequence>
<keyword evidence="4" id="KW-1185">Reference proteome</keyword>
<feature type="domain" description="Deoxyribonuclease NucA/NucB" evidence="2">
    <location>
        <begin position="384"/>
        <end position="463"/>
    </location>
</feature>
<dbReference type="AlphaFoldDB" id="A0A1G7BEK6"/>
<evidence type="ECO:0000259" key="2">
    <source>
        <dbReference type="Pfam" id="PF14040"/>
    </source>
</evidence>
<proteinExistence type="predicted"/>
<evidence type="ECO:0000313" key="3">
    <source>
        <dbReference type="EMBL" id="SDE24665.1"/>
    </source>
</evidence>
<evidence type="ECO:0000256" key="1">
    <source>
        <dbReference type="SAM" id="MobiDB-lite"/>
    </source>
</evidence>
<dbReference type="Pfam" id="PF14040">
    <property type="entry name" value="DNase_NucA_NucB"/>
    <property type="match status" value="1"/>
</dbReference>
<dbReference type="RefSeq" id="WP_055571269.1">
    <property type="nucleotide sequence ID" value="NZ_FMZK01000022.1"/>
</dbReference>
<dbReference type="EMBL" id="FMZK01000022">
    <property type="protein sequence ID" value="SDE24665.1"/>
    <property type="molecule type" value="Genomic_DNA"/>
</dbReference>
<gene>
    <name evidence="3" type="ORF">SAMN05216505_12245</name>
</gene>
<dbReference type="Proteomes" id="UP000182100">
    <property type="component" value="Unassembled WGS sequence"/>
</dbReference>
<organism evidence="3 4">
    <name type="scientific">Streptomyces prasinopilosus</name>
    <dbReference type="NCBI Taxonomy" id="67344"/>
    <lineage>
        <taxon>Bacteria</taxon>
        <taxon>Bacillati</taxon>
        <taxon>Actinomycetota</taxon>
        <taxon>Actinomycetes</taxon>
        <taxon>Kitasatosporales</taxon>
        <taxon>Streptomycetaceae</taxon>
        <taxon>Streptomyces</taxon>
    </lineage>
</organism>
<dbReference type="InterPro" id="IPR029476">
    <property type="entry name" value="DNase_NucA_NucB"/>
</dbReference>
<accession>A0A1G7BEK6</accession>
<protein>
    <submittedName>
        <fullName evidence="3">Deoxyribonuclease NucA/NucB</fullName>
    </submittedName>
</protein>